<evidence type="ECO:0000256" key="4">
    <source>
        <dbReference type="ARBA" id="ARBA00022517"/>
    </source>
</evidence>
<dbReference type="Proteomes" id="UP001225596">
    <property type="component" value="Unassembled WGS sequence"/>
</dbReference>
<dbReference type="Pfam" id="PF02620">
    <property type="entry name" value="YceD"/>
    <property type="match status" value="1"/>
</dbReference>
<evidence type="ECO:0000256" key="1">
    <source>
        <dbReference type="ARBA" id="ARBA00002868"/>
    </source>
</evidence>
<comment type="similarity">
    <text evidence="2">Belongs to the DUF177 domain family.</text>
</comment>
<organism evidence="6 7">
    <name type="scientific">Keguizhuia sedimenti</name>
    <dbReference type="NCBI Taxonomy" id="3064264"/>
    <lineage>
        <taxon>Bacteria</taxon>
        <taxon>Pseudomonadati</taxon>
        <taxon>Pseudomonadota</taxon>
        <taxon>Betaproteobacteria</taxon>
        <taxon>Burkholderiales</taxon>
        <taxon>Oxalobacteraceae</taxon>
        <taxon>Keguizhuia</taxon>
    </lineage>
</organism>
<proteinExistence type="inferred from homology"/>
<evidence type="ECO:0000313" key="6">
    <source>
        <dbReference type="EMBL" id="MDQ9170665.1"/>
    </source>
</evidence>
<dbReference type="RefSeq" id="WP_338436595.1">
    <property type="nucleotide sequence ID" value="NZ_JAUYVH010000004.1"/>
</dbReference>
<reference evidence="6 7" key="1">
    <citation type="submission" date="2023-08" db="EMBL/GenBank/DDBJ databases">
        <title>Oxalobacteraceae gen .nov., isolated from river sludge outside the plant.</title>
        <authorList>
            <person name="Zhao S.Y."/>
        </authorList>
    </citation>
    <scope>NUCLEOTIDE SEQUENCE [LARGE SCALE GENOMIC DNA]</scope>
    <source>
        <strain evidence="6 7">R-40</strain>
    </source>
</reference>
<dbReference type="PANTHER" id="PTHR38099:SF1">
    <property type="entry name" value="LARGE RIBOSOMAL RNA SUBUNIT ACCUMULATION PROTEIN YCED"/>
    <property type="match status" value="1"/>
</dbReference>
<protein>
    <recommendedName>
        <fullName evidence="3">Large ribosomal RNA subunit accumulation protein YceD</fullName>
    </recommendedName>
    <alternativeName>
        <fullName evidence="5">23S rRNA accumulation protein YceD</fullName>
    </alternativeName>
</protein>
<dbReference type="EMBL" id="JAUYVH010000004">
    <property type="protein sequence ID" value="MDQ9170665.1"/>
    <property type="molecule type" value="Genomic_DNA"/>
</dbReference>
<evidence type="ECO:0000256" key="5">
    <source>
        <dbReference type="ARBA" id="ARBA00031841"/>
    </source>
</evidence>
<comment type="caution">
    <text evidence="6">The sequence shown here is derived from an EMBL/GenBank/DDBJ whole genome shotgun (WGS) entry which is preliminary data.</text>
</comment>
<sequence>MNAFLIDAFEFCRLKEHRNGEIPVADLPRLAAEIVDPSGVLKWGLEGGKNALGYPQLNLAVSGAVKLTCQRCLQPFDFAILSDSILILAPDEASADEIEEALDDDSVDVIVGSKALDVLTLIEDEALLALPISPRHETCPDKGLPEPFKLPEKESPFSVLKTLKKS</sequence>
<accession>A0ABU1BNU2</accession>
<keyword evidence="7" id="KW-1185">Reference proteome</keyword>
<evidence type="ECO:0000256" key="2">
    <source>
        <dbReference type="ARBA" id="ARBA00010740"/>
    </source>
</evidence>
<dbReference type="InterPro" id="IPR003772">
    <property type="entry name" value="YceD"/>
</dbReference>
<dbReference type="InterPro" id="IPR039255">
    <property type="entry name" value="YceD_bac"/>
</dbReference>
<gene>
    <name evidence="6" type="ORF">Q8A64_09620</name>
</gene>
<evidence type="ECO:0000256" key="3">
    <source>
        <dbReference type="ARBA" id="ARBA00015716"/>
    </source>
</evidence>
<name>A0ABU1BNU2_9BURK</name>
<keyword evidence="4" id="KW-0690">Ribosome biogenesis</keyword>
<evidence type="ECO:0000313" key="7">
    <source>
        <dbReference type="Proteomes" id="UP001225596"/>
    </source>
</evidence>
<comment type="function">
    <text evidence="1">Plays a role in synthesis, processing and/or stability of 23S rRNA.</text>
</comment>
<dbReference type="PANTHER" id="PTHR38099">
    <property type="entry name" value="LARGE RIBOSOMAL RNA SUBUNIT ACCUMULATION PROTEIN YCED"/>
    <property type="match status" value="1"/>
</dbReference>